<gene>
    <name evidence="6" type="ORF">ACFOY2_51670</name>
</gene>
<keyword evidence="7" id="KW-1185">Reference proteome</keyword>
<dbReference type="InterPro" id="IPR012318">
    <property type="entry name" value="HTH_CRP"/>
</dbReference>
<dbReference type="InterPro" id="IPR014710">
    <property type="entry name" value="RmlC-like_jellyroll"/>
</dbReference>
<dbReference type="CDD" id="cd00038">
    <property type="entry name" value="CAP_ED"/>
    <property type="match status" value="1"/>
</dbReference>
<dbReference type="InterPro" id="IPR000595">
    <property type="entry name" value="cNMP-bd_dom"/>
</dbReference>
<dbReference type="PROSITE" id="PS50042">
    <property type="entry name" value="CNMP_BINDING_3"/>
    <property type="match status" value="1"/>
</dbReference>
<feature type="domain" description="HTH crp-type" evidence="5">
    <location>
        <begin position="157"/>
        <end position="231"/>
    </location>
</feature>
<evidence type="ECO:0000313" key="6">
    <source>
        <dbReference type="EMBL" id="MFC4015751.1"/>
    </source>
</evidence>
<evidence type="ECO:0000256" key="3">
    <source>
        <dbReference type="ARBA" id="ARBA00023163"/>
    </source>
</evidence>
<dbReference type="SUPFAM" id="SSF51206">
    <property type="entry name" value="cAMP-binding domain-like"/>
    <property type="match status" value="1"/>
</dbReference>
<evidence type="ECO:0000259" key="4">
    <source>
        <dbReference type="PROSITE" id="PS50042"/>
    </source>
</evidence>
<accession>A0ABV8GP46</accession>
<protein>
    <submittedName>
        <fullName evidence="6">Crp/Fnr family transcriptional regulator</fullName>
    </submittedName>
</protein>
<sequence length="237" mass="26395">MINDHFPARWPIGTLLDRLSPEDRTELLALAPSSPREAGEPLIYQGDRESSEVYLLRSVPGQRLTACVKVTAYLESGGAAMLGIRVSGDVVGELAALRRQPRSAMVTTCSPMLVHVIRAQAFTDFLDRHPAAWNALARMIADRLDWANRRRTDFAQFSVPVRVANVLVEISSRHGVDRVDGKRDLGVDLTHEEIANLVGARKDAVFKAIRRFKDLELIDPGHRRKIVIDPTGLANFR</sequence>
<dbReference type="RefSeq" id="WP_379535557.1">
    <property type="nucleotide sequence ID" value="NZ_JBHSBI010000049.1"/>
</dbReference>
<dbReference type="InterPro" id="IPR018490">
    <property type="entry name" value="cNMP-bd_dom_sf"/>
</dbReference>
<dbReference type="InterPro" id="IPR050397">
    <property type="entry name" value="Env_Response_Regulators"/>
</dbReference>
<dbReference type="Pfam" id="PF00027">
    <property type="entry name" value="cNMP_binding"/>
    <property type="match status" value="1"/>
</dbReference>
<dbReference type="Proteomes" id="UP001595851">
    <property type="component" value="Unassembled WGS sequence"/>
</dbReference>
<dbReference type="PROSITE" id="PS51063">
    <property type="entry name" value="HTH_CRP_2"/>
    <property type="match status" value="1"/>
</dbReference>
<feature type="domain" description="Cyclic nucleotide-binding" evidence="4">
    <location>
        <begin position="15"/>
        <end position="126"/>
    </location>
</feature>
<dbReference type="Pfam" id="PF13545">
    <property type="entry name" value="HTH_Crp_2"/>
    <property type="match status" value="1"/>
</dbReference>
<dbReference type="Gene3D" id="1.10.10.10">
    <property type="entry name" value="Winged helix-like DNA-binding domain superfamily/Winged helix DNA-binding domain"/>
    <property type="match status" value="1"/>
</dbReference>
<dbReference type="Gene3D" id="2.60.120.10">
    <property type="entry name" value="Jelly Rolls"/>
    <property type="match status" value="1"/>
</dbReference>
<dbReference type="SMART" id="SM00100">
    <property type="entry name" value="cNMP"/>
    <property type="match status" value="1"/>
</dbReference>
<dbReference type="InterPro" id="IPR036390">
    <property type="entry name" value="WH_DNA-bd_sf"/>
</dbReference>
<dbReference type="EMBL" id="JBHSBI010000049">
    <property type="protein sequence ID" value="MFC4015751.1"/>
    <property type="molecule type" value="Genomic_DNA"/>
</dbReference>
<evidence type="ECO:0000256" key="1">
    <source>
        <dbReference type="ARBA" id="ARBA00023015"/>
    </source>
</evidence>
<keyword evidence="1" id="KW-0805">Transcription regulation</keyword>
<dbReference type="SUPFAM" id="SSF46785">
    <property type="entry name" value="Winged helix' DNA-binding domain"/>
    <property type="match status" value="1"/>
</dbReference>
<reference evidence="7" key="1">
    <citation type="journal article" date="2019" name="Int. J. Syst. Evol. Microbiol.">
        <title>The Global Catalogue of Microorganisms (GCM) 10K type strain sequencing project: providing services to taxonomists for standard genome sequencing and annotation.</title>
        <authorList>
            <consortium name="The Broad Institute Genomics Platform"/>
            <consortium name="The Broad Institute Genome Sequencing Center for Infectious Disease"/>
            <person name="Wu L."/>
            <person name="Ma J."/>
        </authorList>
    </citation>
    <scope>NUCLEOTIDE SEQUENCE [LARGE SCALE GENOMIC DNA]</scope>
    <source>
        <strain evidence="7">TBRC 1276</strain>
    </source>
</reference>
<keyword evidence="3" id="KW-0804">Transcription</keyword>
<dbReference type="PANTHER" id="PTHR24567">
    <property type="entry name" value="CRP FAMILY TRANSCRIPTIONAL REGULATORY PROTEIN"/>
    <property type="match status" value="1"/>
</dbReference>
<name>A0ABV8GP46_9ACTN</name>
<dbReference type="InterPro" id="IPR036388">
    <property type="entry name" value="WH-like_DNA-bd_sf"/>
</dbReference>
<organism evidence="6 7">
    <name type="scientific">Nonomuraea purpurea</name>
    <dbReference type="NCBI Taxonomy" id="1849276"/>
    <lineage>
        <taxon>Bacteria</taxon>
        <taxon>Bacillati</taxon>
        <taxon>Actinomycetota</taxon>
        <taxon>Actinomycetes</taxon>
        <taxon>Streptosporangiales</taxon>
        <taxon>Streptosporangiaceae</taxon>
        <taxon>Nonomuraea</taxon>
    </lineage>
</organism>
<evidence type="ECO:0000259" key="5">
    <source>
        <dbReference type="PROSITE" id="PS51063"/>
    </source>
</evidence>
<keyword evidence="2" id="KW-0238">DNA-binding</keyword>
<dbReference type="PANTHER" id="PTHR24567:SF74">
    <property type="entry name" value="HTH-TYPE TRANSCRIPTIONAL REGULATOR ARCR"/>
    <property type="match status" value="1"/>
</dbReference>
<comment type="caution">
    <text evidence="6">The sequence shown here is derived from an EMBL/GenBank/DDBJ whole genome shotgun (WGS) entry which is preliminary data.</text>
</comment>
<evidence type="ECO:0000256" key="2">
    <source>
        <dbReference type="ARBA" id="ARBA00023125"/>
    </source>
</evidence>
<proteinExistence type="predicted"/>
<evidence type="ECO:0000313" key="7">
    <source>
        <dbReference type="Proteomes" id="UP001595851"/>
    </source>
</evidence>